<dbReference type="EMBL" id="LR134334">
    <property type="protein sequence ID" value="VEF77995.1"/>
    <property type="molecule type" value="Genomic_DNA"/>
</dbReference>
<dbReference type="RefSeq" id="WP_124324193.1">
    <property type="nucleotide sequence ID" value="NZ_CP118137.1"/>
</dbReference>
<protein>
    <submittedName>
        <fullName evidence="1">Uncharacterized protein</fullName>
    </submittedName>
</protein>
<evidence type="ECO:0000313" key="1">
    <source>
        <dbReference type="EMBL" id="VEF77995.1"/>
    </source>
</evidence>
<sequence length="101" mass="10858">MSEKDPLPPINGAHRSVVEKMVDHGLTGFADHIRMLSFWRRLLAGDNDPEEIAQGLAMALRSGRYIPNPGPGRSMAVTINISGNPDAQALADALRGALGER</sequence>
<gene>
    <name evidence="1" type="ORF">NCTC7357_06403</name>
</gene>
<proteinExistence type="predicted"/>
<name>A0AAX3G4L8_9PSED</name>
<dbReference type="AlphaFoldDB" id="A0AAX3G4L8"/>
<evidence type="ECO:0000313" key="2">
    <source>
        <dbReference type="Proteomes" id="UP000277437"/>
    </source>
</evidence>
<dbReference type="Proteomes" id="UP000277437">
    <property type="component" value="Chromosome"/>
</dbReference>
<organism evidence="1 2">
    <name type="scientific">Pseudomonas chlororaphis</name>
    <dbReference type="NCBI Taxonomy" id="587753"/>
    <lineage>
        <taxon>Bacteria</taxon>
        <taxon>Pseudomonadati</taxon>
        <taxon>Pseudomonadota</taxon>
        <taxon>Gammaproteobacteria</taxon>
        <taxon>Pseudomonadales</taxon>
        <taxon>Pseudomonadaceae</taxon>
        <taxon>Pseudomonas</taxon>
    </lineage>
</organism>
<reference evidence="1 2" key="1">
    <citation type="submission" date="2018-12" db="EMBL/GenBank/DDBJ databases">
        <authorList>
            <consortium name="Pathogen Informatics"/>
        </authorList>
    </citation>
    <scope>NUCLEOTIDE SEQUENCE [LARGE SCALE GENOMIC DNA]</scope>
    <source>
        <strain evidence="1 2">NCTC7357</strain>
    </source>
</reference>
<accession>A0AAX3G4L8</accession>